<feature type="transmembrane region" description="Helical" evidence="5">
    <location>
        <begin position="163"/>
        <end position="182"/>
    </location>
</feature>
<organism evidence="7">
    <name type="scientific">Candidatus Kentrum sp. DK</name>
    <dbReference type="NCBI Taxonomy" id="2126562"/>
    <lineage>
        <taxon>Bacteria</taxon>
        <taxon>Pseudomonadati</taxon>
        <taxon>Pseudomonadota</taxon>
        <taxon>Gammaproteobacteria</taxon>
        <taxon>Candidatus Kentrum</taxon>
    </lineage>
</organism>
<dbReference type="Pfam" id="PF00528">
    <property type="entry name" value="BPD_transp_1"/>
    <property type="match status" value="1"/>
</dbReference>
<protein>
    <submittedName>
        <fullName evidence="7">Carbohydrate ABC transporter membrane protein 1, CUT1 family</fullName>
    </submittedName>
</protein>
<comment type="subcellular location">
    <subcellularLocation>
        <location evidence="1">Cell membrane</location>
        <topology evidence="1">Multi-pass membrane protein</topology>
    </subcellularLocation>
</comment>
<evidence type="ECO:0000256" key="2">
    <source>
        <dbReference type="ARBA" id="ARBA00022692"/>
    </source>
</evidence>
<feature type="transmembrane region" description="Helical" evidence="5">
    <location>
        <begin position="7"/>
        <end position="28"/>
    </location>
</feature>
<accession>A0A450SXW6</accession>
<evidence type="ECO:0000256" key="1">
    <source>
        <dbReference type="ARBA" id="ARBA00004651"/>
    </source>
</evidence>
<gene>
    <name evidence="7" type="ORF">BECKDK2373C_GA0170839_106813</name>
</gene>
<evidence type="ECO:0000256" key="3">
    <source>
        <dbReference type="ARBA" id="ARBA00022989"/>
    </source>
</evidence>
<dbReference type="InterPro" id="IPR000515">
    <property type="entry name" value="MetI-like"/>
</dbReference>
<sequence>MNLNRFLAWTLLLALGGMVLIPFGATLWKSLLSLDPALPERYGTFVGFDNYLTLLRDEPDFYTSLNATLRFVGVAGIQCLLALAGAIWLRFLWPQRLPVTLILLLILPLVVAPTLVGLMGRFYLHDQIGPITRLLHDLGLLASDRAPLGDATGAWIWVSVLDAWHWLPFTMLLFYYSFGVVPQHHHDMVAIDRLGHRETALKIIWPQVWGLIVIISLLRLLEAFRVYDIAQVLTGGGPGTSTLFVSLYANRITFVQQRFGLGAAHLVLMEAAAYAFIFLLIGRVQAFRRLLRGHIQ</sequence>
<feature type="transmembrane region" description="Helical" evidence="5">
    <location>
        <begin position="263"/>
        <end position="282"/>
    </location>
</feature>
<name>A0A450SXW6_9GAMM</name>
<evidence type="ECO:0000256" key="5">
    <source>
        <dbReference type="SAM" id="Phobius"/>
    </source>
</evidence>
<keyword evidence="4 5" id="KW-0472">Membrane</keyword>
<dbReference type="AlphaFoldDB" id="A0A450SXW6"/>
<dbReference type="PANTHER" id="PTHR43759">
    <property type="entry name" value="TREHALOSE TRANSPORT SYSTEM PERMEASE PROTEIN SUGA"/>
    <property type="match status" value="1"/>
</dbReference>
<dbReference type="GO" id="GO:0005886">
    <property type="term" value="C:plasma membrane"/>
    <property type="evidence" value="ECO:0007669"/>
    <property type="project" value="UniProtKB-SubCell"/>
</dbReference>
<dbReference type="InterPro" id="IPR035906">
    <property type="entry name" value="MetI-like_sf"/>
</dbReference>
<keyword evidence="2 5" id="KW-0812">Transmembrane</keyword>
<keyword evidence="3 5" id="KW-1133">Transmembrane helix</keyword>
<dbReference type="Gene3D" id="1.10.3720.10">
    <property type="entry name" value="MetI-like"/>
    <property type="match status" value="1"/>
</dbReference>
<evidence type="ECO:0000256" key="4">
    <source>
        <dbReference type="ARBA" id="ARBA00023136"/>
    </source>
</evidence>
<proteinExistence type="predicted"/>
<evidence type="ECO:0000259" key="6">
    <source>
        <dbReference type="Pfam" id="PF00528"/>
    </source>
</evidence>
<dbReference type="EMBL" id="CAADEY010000068">
    <property type="protein sequence ID" value="VFJ58821.1"/>
    <property type="molecule type" value="Genomic_DNA"/>
</dbReference>
<dbReference type="GO" id="GO:0055085">
    <property type="term" value="P:transmembrane transport"/>
    <property type="evidence" value="ECO:0007669"/>
    <property type="project" value="InterPro"/>
</dbReference>
<reference evidence="7" key="1">
    <citation type="submission" date="2019-02" db="EMBL/GenBank/DDBJ databases">
        <authorList>
            <person name="Gruber-Vodicka R. H."/>
            <person name="Seah K. B. B."/>
        </authorList>
    </citation>
    <scope>NUCLEOTIDE SEQUENCE</scope>
    <source>
        <strain evidence="7">BECK_DK161</strain>
    </source>
</reference>
<feature type="transmembrane region" description="Helical" evidence="5">
    <location>
        <begin position="101"/>
        <end position="124"/>
    </location>
</feature>
<dbReference type="PANTHER" id="PTHR43759:SF1">
    <property type="entry name" value="GLUCOSE IMPORT SYSTEM PERMEASE PROTEIN GLCT"/>
    <property type="match status" value="1"/>
</dbReference>
<feature type="domain" description="ABC transmembrane type-1" evidence="6">
    <location>
        <begin position="102"/>
        <end position="284"/>
    </location>
</feature>
<feature type="transmembrane region" description="Helical" evidence="5">
    <location>
        <begin position="67"/>
        <end position="89"/>
    </location>
</feature>
<dbReference type="InterPro" id="IPR052730">
    <property type="entry name" value="Sugar_ABC_transporter"/>
</dbReference>
<evidence type="ECO:0000313" key="7">
    <source>
        <dbReference type="EMBL" id="VFJ58821.1"/>
    </source>
</evidence>
<feature type="transmembrane region" description="Helical" evidence="5">
    <location>
        <begin position="203"/>
        <end position="221"/>
    </location>
</feature>
<dbReference type="SUPFAM" id="SSF161098">
    <property type="entry name" value="MetI-like"/>
    <property type="match status" value="1"/>
</dbReference>